<organism evidence="1">
    <name type="scientific">bioreactor metagenome</name>
    <dbReference type="NCBI Taxonomy" id="1076179"/>
    <lineage>
        <taxon>unclassified sequences</taxon>
        <taxon>metagenomes</taxon>
        <taxon>ecological metagenomes</taxon>
    </lineage>
</organism>
<protein>
    <submittedName>
        <fullName evidence="1">Uncharacterized protein</fullName>
    </submittedName>
</protein>
<dbReference type="EMBL" id="VSSQ01012145">
    <property type="protein sequence ID" value="MPM48545.1"/>
    <property type="molecule type" value="Genomic_DNA"/>
</dbReference>
<name>A0A645A5T5_9ZZZZ</name>
<sequence>MALLASYSADRSTGETLEDFLQNRVFRDAQVHTTQPKAEDVAAFSAYLSRFKAGLAVEKAAAVLK</sequence>
<comment type="caution">
    <text evidence="1">The sequence shown here is derived from an EMBL/GenBank/DDBJ whole genome shotgun (WGS) entry which is preliminary data.</text>
</comment>
<evidence type="ECO:0000313" key="1">
    <source>
        <dbReference type="EMBL" id="MPM48545.1"/>
    </source>
</evidence>
<dbReference type="AlphaFoldDB" id="A0A645A5T5"/>
<reference evidence="1" key="1">
    <citation type="submission" date="2019-08" db="EMBL/GenBank/DDBJ databases">
        <authorList>
            <person name="Kucharzyk K."/>
            <person name="Murdoch R.W."/>
            <person name="Higgins S."/>
            <person name="Loffler F."/>
        </authorList>
    </citation>
    <scope>NUCLEOTIDE SEQUENCE</scope>
</reference>
<proteinExistence type="predicted"/>
<accession>A0A645A5T5</accession>
<gene>
    <name evidence="1" type="ORF">SDC9_95270</name>
</gene>